<dbReference type="CDD" id="cd05403">
    <property type="entry name" value="NT_KNTase_like"/>
    <property type="match status" value="1"/>
</dbReference>
<dbReference type="Proteomes" id="UP000011599">
    <property type="component" value="Unassembled WGS sequence"/>
</dbReference>
<dbReference type="Gene3D" id="3.30.460.10">
    <property type="entry name" value="Beta Polymerase, domain 2"/>
    <property type="match status" value="1"/>
</dbReference>
<dbReference type="RefSeq" id="WP_006091717.1">
    <property type="nucleotide sequence ID" value="NZ_AOHW01000042.1"/>
</dbReference>
<dbReference type="PANTHER" id="PTHR33933:SF1">
    <property type="entry name" value="PROTEIN ADENYLYLTRANSFERASE MNTA-RELATED"/>
    <property type="match status" value="1"/>
</dbReference>
<dbReference type="eggNOG" id="arCOG01208">
    <property type="taxonomic scope" value="Archaea"/>
</dbReference>
<dbReference type="Pfam" id="PF01909">
    <property type="entry name" value="NTP_transf_2"/>
    <property type="match status" value="1"/>
</dbReference>
<dbReference type="InterPro" id="IPR043519">
    <property type="entry name" value="NT_sf"/>
</dbReference>
<dbReference type="GO" id="GO:0016779">
    <property type="term" value="F:nucleotidyltransferase activity"/>
    <property type="evidence" value="ECO:0007669"/>
    <property type="project" value="InterPro"/>
</dbReference>
<feature type="domain" description="Polymerase nucleotidyl transferase" evidence="1">
    <location>
        <begin position="110"/>
        <end position="180"/>
    </location>
</feature>
<protein>
    <submittedName>
        <fullName evidence="2">DNA polymerase beta domain-containing protein region</fullName>
    </submittedName>
</protein>
<dbReference type="STRING" id="1114856.GCA_000383975_00280"/>
<dbReference type="InterPro" id="IPR002934">
    <property type="entry name" value="Polymerase_NTP_transf_dom"/>
</dbReference>
<dbReference type="OrthoDB" id="9287at2157"/>
<comment type="caution">
    <text evidence="2">The sequence shown here is derived from an EMBL/GenBank/DDBJ whole genome shotgun (WGS) entry which is preliminary data.</text>
</comment>
<evidence type="ECO:0000259" key="1">
    <source>
        <dbReference type="Pfam" id="PF01909"/>
    </source>
</evidence>
<dbReference type="EMBL" id="AOHW01000042">
    <property type="protein sequence ID" value="ELY38543.1"/>
    <property type="molecule type" value="Genomic_DNA"/>
</dbReference>
<gene>
    <name evidence="2" type="ORF">C496_18012</name>
</gene>
<evidence type="ECO:0000313" key="3">
    <source>
        <dbReference type="Proteomes" id="UP000011599"/>
    </source>
</evidence>
<dbReference type="InterPro" id="IPR052548">
    <property type="entry name" value="Type_VII_TA_antitoxin"/>
</dbReference>
<evidence type="ECO:0000313" key="2">
    <source>
        <dbReference type="EMBL" id="ELY38543.1"/>
    </source>
</evidence>
<sequence length="225" mass="25062">MDSTSIQSGTSVRVSIPVPDDVFRHSACGPVLSLLADTPHAAFGIRDIGRAIERPHRSVSLAVDDLEALGLVTTRTEGGKKLVQIDRGRLETPTDPIIRIPQVEFHDPVRRLRSELLDRLENVTGILLFGSVARGEADRKSDIDCFVLVGANRATNQKHAHELVQELNDERFDGDRYDFQVLVESTESASRQRDQLREIVVDGITLYETQELIELKAEVISDGRE</sequence>
<name>L9VQP1_9EURY</name>
<dbReference type="SUPFAM" id="SSF81301">
    <property type="entry name" value="Nucleotidyltransferase"/>
    <property type="match status" value="1"/>
</dbReference>
<accession>L9VQP1</accession>
<dbReference type="AlphaFoldDB" id="L9VQP1"/>
<keyword evidence="3" id="KW-1185">Reference proteome</keyword>
<proteinExistence type="predicted"/>
<dbReference type="PANTHER" id="PTHR33933">
    <property type="entry name" value="NUCLEOTIDYLTRANSFERASE"/>
    <property type="match status" value="1"/>
</dbReference>
<reference evidence="2 3" key="1">
    <citation type="journal article" date="2014" name="PLoS Genet.">
        <title>Phylogenetically driven sequencing of extremely halophilic archaea reveals strategies for static and dynamic osmo-response.</title>
        <authorList>
            <person name="Becker E.A."/>
            <person name="Seitzer P.M."/>
            <person name="Tritt A."/>
            <person name="Larsen D."/>
            <person name="Krusor M."/>
            <person name="Yao A.I."/>
            <person name="Wu D."/>
            <person name="Madern D."/>
            <person name="Eisen J.A."/>
            <person name="Darling A.E."/>
            <person name="Facciotti M.T."/>
        </authorList>
    </citation>
    <scope>NUCLEOTIDE SEQUENCE [LARGE SCALE GENOMIC DNA]</scope>
    <source>
        <strain evidence="2 3">GA33</strain>
    </source>
</reference>
<dbReference type="PATRIC" id="fig|1114856.3.peg.3737"/>
<organism evidence="2 3">
    <name type="scientific">Natronorubrum tibetense GA33</name>
    <dbReference type="NCBI Taxonomy" id="1114856"/>
    <lineage>
        <taxon>Archaea</taxon>
        <taxon>Methanobacteriati</taxon>
        <taxon>Methanobacteriota</taxon>
        <taxon>Stenosarchaea group</taxon>
        <taxon>Halobacteria</taxon>
        <taxon>Halobacteriales</taxon>
        <taxon>Natrialbaceae</taxon>
        <taxon>Natronorubrum</taxon>
    </lineage>
</organism>